<keyword evidence="1" id="KW-1015">Disulfide bond</keyword>
<comment type="caution">
    <text evidence="4">The sequence shown here is derived from an EMBL/GenBank/DDBJ whole genome shotgun (WGS) entry which is preliminary data.</text>
</comment>
<sequence>VVEGRNPDGDGSVYCGSLNEPRTLLLPSKSLTLIFHSPHFSRTDILRAQVDLLPRPAALDRHQEMIQEQPGLPVPGTTCDRIYTFCNGACDVVSPGFPGVYLRNSTCTYTIDFNSLRGQVVALGGQYYDYFDVGGSSWGECTREDRLKTIEVGGRCPNDYLTVYEGAGSGRQLVAAFCGCGRIPPVVLTRPVATLVFTSTAEGP</sequence>
<feature type="non-terminal residue" evidence="4">
    <location>
        <position position="204"/>
    </location>
</feature>
<evidence type="ECO:0000313" key="5">
    <source>
        <dbReference type="Proteomes" id="UP001497623"/>
    </source>
</evidence>
<dbReference type="PROSITE" id="PS01180">
    <property type="entry name" value="CUB"/>
    <property type="match status" value="1"/>
</dbReference>
<name>A0AAV2SQ50_MEGNR</name>
<dbReference type="Pfam" id="PF00431">
    <property type="entry name" value="CUB"/>
    <property type="match status" value="1"/>
</dbReference>
<keyword evidence="5" id="KW-1185">Reference proteome</keyword>
<evidence type="ECO:0000256" key="1">
    <source>
        <dbReference type="ARBA" id="ARBA00023157"/>
    </source>
</evidence>
<dbReference type="Proteomes" id="UP001497623">
    <property type="component" value="Unassembled WGS sequence"/>
</dbReference>
<dbReference type="InterPro" id="IPR000859">
    <property type="entry name" value="CUB_dom"/>
</dbReference>
<reference evidence="4 5" key="1">
    <citation type="submission" date="2024-05" db="EMBL/GenBank/DDBJ databases">
        <authorList>
            <person name="Wallberg A."/>
        </authorList>
    </citation>
    <scope>NUCLEOTIDE SEQUENCE [LARGE SCALE GENOMIC DNA]</scope>
</reference>
<evidence type="ECO:0000256" key="2">
    <source>
        <dbReference type="PROSITE-ProRule" id="PRU00059"/>
    </source>
</evidence>
<dbReference type="InterPro" id="IPR035914">
    <property type="entry name" value="Sperma_CUB_dom_sf"/>
</dbReference>
<comment type="caution">
    <text evidence="2">Lacks conserved residue(s) required for the propagation of feature annotation.</text>
</comment>
<evidence type="ECO:0000313" key="4">
    <source>
        <dbReference type="EMBL" id="CAL4222626.1"/>
    </source>
</evidence>
<dbReference type="EMBL" id="CAXKWB010098689">
    <property type="protein sequence ID" value="CAL4222626.1"/>
    <property type="molecule type" value="Genomic_DNA"/>
</dbReference>
<dbReference type="SUPFAM" id="SSF49854">
    <property type="entry name" value="Spermadhesin, CUB domain"/>
    <property type="match status" value="1"/>
</dbReference>
<dbReference type="PANTHER" id="PTHR47537:SF2">
    <property type="entry name" value="CUBILIN"/>
    <property type="match status" value="1"/>
</dbReference>
<dbReference type="CDD" id="cd00041">
    <property type="entry name" value="CUB"/>
    <property type="match status" value="1"/>
</dbReference>
<feature type="domain" description="CUB" evidence="3">
    <location>
        <begin position="79"/>
        <end position="204"/>
    </location>
</feature>
<gene>
    <name evidence="4" type="ORF">MNOR_LOCUS39210</name>
</gene>
<dbReference type="Gene3D" id="2.60.120.290">
    <property type="entry name" value="Spermadhesin, CUB domain"/>
    <property type="match status" value="1"/>
</dbReference>
<dbReference type="InterPro" id="IPR053207">
    <property type="entry name" value="Non-NMDA_GluR_Accessory"/>
</dbReference>
<feature type="non-terminal residue" evidence="4">
    <location>
        <position position="1"/>
    </location>
</feature>
<proteinExistence type="predicted"/>
<accession>A0AAV2SQ50</accession>
<dbReference type="AlphaFoldDB" id="A0AAV2SQ50"/>
<dbReference type="PANTHER" id="PTHR47537">
    <property type="entry name" value="CUBILIN"/>
    <property type="match status" value="1"/>
</dbReference>
<organism evidence="4 5">
    <name type="scientific">Meganyctiphanes norvegica</name>
    <name type="common">Northern krill</name>
    <name type="synonym">Thysanopoda norvegica</name>
    <dbReference type="NCBI Taxonomy" id="48144"/>
    <lineage>
        <taxon>Eukaryota</taxon>
        <taxon>Metazoa</taxon>
        <taxon>Ecdysozoa</taxon>
        <taxon>Arthropoda</taxon>
        <taxon>Crustacea</taxon>
        <taxon>Multicrustacea</taxon>
        <taxon>Malacostraca</taxon>
        <taxon>Eumalacostraca</taxon>
        <taxon>Eucarida</taxon>
        <taxon>Euphausiacea</taxon>
        <taxon>Euphausiidae</taxon>
        <taxon>Meganyctiphanes</taxon>
    </lineage>
</organism>
<protein>
    <recommendedName>
        <fullName evidence="3">CUB domain-containing protein</fullName>
    </recommendedName>
</protein>
<evidence type="ECO:0000259" key="3">
    <source>
        <dbReference type="PROSITE" id="PS01180"/>
    </source>
</evidence>
<dbReference type="GO" id="GO:0005886">
    <property type="term" value="C:plasma membrane"/>
    <property type="evidence" value="ECO:0007669"/>
    <property type="project" value="TreeGrafter"/>
</dbReference>